<comment type="caution">
    <text evidence="3">The sequence shown here is derived from an EMBL/GenBank/DDBJ whole genome shotgun (WGS) entry which is preliminary data.</text>
</comment>
<keyword evidence="4" id="KW-1185">Reference proteome</keyword>
<evidence type="ECO:0000256" key="1">
    <source>
        <dbReference type="SAM" id="SignalP"/>
    </source>
</evidence>
<dbReference type="InterPro" id="IPR008972">
    <property type="entry name" value="Cupredoxin"/>
</dbReference>
<dbReference type="RefSeq" id="WP_270042949.1">
    <property type="nucleotide sequence ID" value="NZ_JAPDOD010000027.1"/>
</dbReference>
<feature type="domain" description="EfeO-type cupredoxin-like" evidence="2">
    <location>
        <begin position="28"/>
        <end position="115"/>
    </location>
</feature>
<protein>
    <submittedName>
        <fullName evidence="3">Cupredoxin domain-containing protein</fullName>
    </submittedName>
</protein>
<dbReference type="InterPro" id="IPR052721">
    <property type="entry name" value="ET_Amicyanin"/>
</dbReference>
<name>A0A9X3N2N0_9ACTN</name>
<dbReference type="EMBL" id="JAPDOD010000027">
    <property type="protein sequence ID" value="MDA0163703.1"/>
    <property type="molecule type" value="Genomic_DNA"/>
</dbReference>
<reference evidence="3" key="1">
    <citation type="submission" date="2022-10" db="EMBL/GenBank/DDBJ databases">
        <title>The WGS of Solirubrobacter ginsenosidimutans DSM 21036.</title>
        <authorList>
            <person name="Jiang Z."/>
        </authorList>
    </citation>
    <scope>NUCLEOTIDE SEQUENCE</scope>
    <source>
        <strain evidence="3">DSM 21036</strain>
    </source>
</reference>
<dbReference type="AlphaFoldDB" id="A0A9X3N2N0"/>
<feature type="signal peptide" evidence="1">
    <location>
        <begin position="1"/>
        <end position="18"/>
    </location>
</feature>
<feature type="chain" id="PRO_5040895040" evidence="1">
    <location>
        <begin position="19"/>
        <end position="119"/>
    </location>
</feature>
<evidence type="ECO:0000313" key="4">
    <source>
        <dbReference type="Proteomes" id="UP001149140"/>
    </source>
</evidence>
<dbReference type="InterPro" id="IPR028096">
    <property type="entry name" value="EfeO_Cupredoxin"/>
</dbReference>
<organism evidence="3 4">
    <name type="scientific">Solirubrobacter ginsenosidimutans</name>
    <dbReference type="NCBI Taxonomy" id="490573"/>
    <lineage>
        <taxon>Bacteria</taxon>
        <taxon>Bacillati</taxon>
        <taxon>Actinomycetota</taxon>
        <taxon>Thermoleophilia</taxon>
        <taxon>Solirubrobacterales</taxon>
        <taxon>Solirubrobacteraceae</taxon>
        <taxon>Solirubrobacter</taxon>
    </lineage>
</organism>
<dbReference type="PROSITE" id="PS51257">
    <property type="entry name" value="PROKAR_LIPOPROTEIN"/>
    <property type="match status" value="1"/>
</dbReference>
<accession>A0A9X3N2N0</accession>
<gene>
    <name evidence="3" type="ORF">OM076_25750</name>
</gene>
<dbReference type="Proteomes" id="UP001149140">
    <property type="component" value="Unassembled WGS sequence"/>
</dbReference>
<dbReference type="PANTHER" id="PTHR36507:SF1">
    <property type="entry name" value="BLL1555 PROTEIN"/>
    <property type="match status" value="1"/>
</dbReference>
<proteinExistence type="predicted"/>
<dbReference type="PANTHER" id="PTHR36507">
    <property type="entry name" value="BLL1555 PROTEIN"/>
    <property type="match status" value="1"/>
</dbReference>
<dbReference type="SUPFAM" id="SSF49503">
    <property type="entry name" value="Cupredoxins"/>
    <property type="match status" value="1"/>
</dbReference>
<sequence>MTKISLIGAALCSCALLAGCGAGGYATKPAAATSADTAVKIVEMTDSTFAPSAVRVKVGETVSFVDKDEIAHTATAEKSFDSGTLREGERFVFKATEPGTIGYVCIFHPGMTGTIDVSN</sequence>
<dbReference type="Gene3D" id="2.60.40.420">
    <property type="entry name" value="Cupredoxins - blue copper proteins"/>
    <property type="match status" value="1"/>
</dbReference>
<keyword evidence="1" id="KW-0732">Signal</keyword>
<evidence type="ECO:0000313" key="3">
    <source>
        <dbReference type="EMBL" id="MDA0163703.1"/>
    </source>
</evidence>
<evidence type="ECO:0000259" key="2">
    <source>
        <dbReference type="Pfam" id="PF13473"/>
    </source>
</evidence>
<dbReference type="Pfam" id="PF13473">
    <property type="entry name" value="Cupredoxin_1"/>
    <property type="match status" value="1"/>
</dbReference>